<name>A0A0B2V2Z3_TOXCA</name>
<dbReference type="AlphaFoldDB" id="A0A0B2V2Z3"/>
<accession>A0A0B2V2Z3</accession>
<evidence type="ECO:0000313" key="2">
    <source>
        <dbReference type="EMBL" id="KHN75844.1"/>
    </source>
</evidence>
<organism evidence="2 3">
    <name type="scientific">Toxocara canis</name>
    <name type="common">Canine roundworm</name>
    <dbReference type="NCBI Taxonomy" id="6265"/>
    <lineage>
        <taxon>Eukaryota</taxon>
        <taxon>Metazoa</taxon>
        <taxon>Ecdysozoa</taxon>
        <taxon>Nematoda</taxon>
        <taxon>Chromadorea</taxon>
        <taxon>Rhabditida</taxon>
        <taxon>Spirurina</taxon>
        <taxon>Ascaridomorpha</taxon>
        <taxon>Ascaridoidea</taxon>
        <taxon>Toxocaridae</taxon>
        <taxon>Toxocara</taxon>
    </lineage>
</organism>
<evidence type="ECO:0000313" key="3">
    <source>
        <dbReference type="Proteomes" id="UP000031036"/>
    </source>
</evidence>
<keyword evidence="3" id="KW-1185">Reference proteome</keyword>
<keyword evidence="1" id="KW-0812">Transmembrane</keyword>
<keyword evidence="1" id="KW-1133">Transmembrane helix</keyword>
<sequence>MLERMPVTILDGSRKKCKKLISTGAALAMALFILGITFFLMLLRWVMTGINNEGHEHGSDYANPTDTHCYRLCDARVFSDNKNSER</sequence>
<comment type="caution">
    <text evidence="2">The sequence shown here is derived from an EMBL/GenBank/DDBJ whole genome shotgun (WGS) entry which is preliminary data.</text>
</comment>
<dbReference type="EMBL" id="JPKZ01002602">
    <property type="protein sequence ID" value="KHN75844.1"/>
    <property type="molecule type" value="Genomic_DNA"/>
</dbReference>
<proteinExistence type="predicted"/>
<keyword evidence="1" id="KW-0472">Membrane</keyword>
<feature type="transmembrane region" description="Helical" evidence="1">
    <location>
        <begin position="20"/>
        <end position="43"/>
    </location>
</feature>
<dbReference type="Proteomes" id="UP000031036">
    <property type="component" value="Unassembled WGS sequence"/>
</dbReference>
<protein>
    <submittedName>
        <fullName evidence="2">Uncharacterized protein</fullName>
    </submittedName>
</protein>
<gene>
    <name evidence="2" type="ORF">Tcan_11512</name>
</gene>
<evidence type="ECO:0000256" key="1">
    <source>
        <dbReference type="SAM" id="Phobius"/>
    </source>
</evidence>
<reference evidence="2 3" key="1">
    <citation type="submission" date="2014-11" db="EMBL/GenBank/DDBJ databases">
        <title>Genetic blueprint of the zoonotic pathogen Toxocara canis.</title>
        <authorList>
            <person name="Zhu X.-Q."/>
            <person name="Korhonen P.K."/>
            <person name="Cai H."/>
            <person name="Young N.D."/>
            <person name="Nejsum P."/>
            <person name="von Samson-Himmelstjerna G."/>
            <person name="Boag P.R."/>
            <person name="Tan P."/>
            <person name="Li Q."/>
            <person name="Min J."/>
            <person name="Yang Y."/>
            <person name="Wang X."/>
            <person name="Fang X."/>
            <person name="Hall R.S."/>
            <person name="Hofmann A."/>
            <person name="Sternberg P.W."/>
            <person name="Jex A.R."/>
            <person name="Gasser R.B."/>
        </authorList>
    </citation>
    <scope>NUCLEOTIDE SEQUENCE [LARGE SCALE GENOMIC DNA]</scope>
    <source>
        <strain evidence="2">PN_DK_2014</strain>
    </source>
</reference>